<dbReference type="PANTHER" id="PTHR35377:SF5">
    <property type="entry name" value="ANTITOXIN VAPB46"/>
    <property type="match status" value="1"/>
</dbReference>
<evidence type="ECO:0000313" key="3">
    <source>
        <dbReference type="EMBL" id="SPM42350.1"/>
    </source>
</evidence>
<dbReference type="Proteomes" id="UP000240424">
    <property type="component" value="Unassembled WGS sequence"/>
</dbReference>
<name>A0A2U3PF34_9MYCO</name>
<feature type="region of interest" description="Disordered" evidence="2">
    <location>
        <begin position="96"/>
        <end position="117"/>
    </location>
</feature>
<evidence type="ECO:0000256" key="2">
    <source>
        <dbReference type="SAM" id="MobiDB-lite"/>
    </source>
</evidence>
<evidence type="ECO:0000256" key="1">
    <source>
        <dbReference type="ARBA" id="ARBA00009981"/>
    </source>
</evidence>
<keyword evidence="4" id="KW-1185">Reference proteome</keyword>
<dbReference type="EMBL" id="FUEZ01000004">
    <property type="protein sequence ID" value="SPM42350.1"/>
    <property type="molecule type" value="Genomic_DNA"/>
</dbReference>
<dbReference type="PANTHER" id="PTHR35377">
    <property type="entry name" value="ANTITOXIN VAPB49-RELATED-RELATED"/>
    <property type="match status" value="1"/>
</dbReference>
<dbReference type="GO" id="GO:0097351">
    <property type="term" value="F:toxin sequestering activity"/>
    <property type="evidence" value="ECO:0007669"/>
    <property type="project" value="TreeGrafter"/>
</dbReference>
<organism evidence="3 4">
    <name type="scientific">Mycobacterium numidiamassiliense</name>
    <dbReference type="NCBI Taxonomy" id="1841861"/>
    <lineage>
        <taxon>Bacteria</taxon>
        <taxon>Bacillati</taxon>
        <taxon>Actinomycetota</taxon>
        <taxon>Actinomycetes</taxon>
        <taxon>Mycobacteriales</taxon>
        <taxon>Mycobacteriaceae</taxon>
        <taxon>Mycobacterium</taxon>
    </lineage>
</organism>
<proteinExistence type="inferred from homology"/>
<sequence length="293" mass="31781">MEVHADAARLKPCAVALVRFRWRVGFNLARLQCFSPRSGPVVGENPSRSTPPICTKLVAQLPRFAVRLGGTVDTDRTYSHILCLGEWVASSDLDRSARSSPHTAVNSRPRAAGHRDRSEMPEVIGLGQLRSNACTYLERVAAGETIDVVRRGKLVARIVSVGDWSAAPIPARSVKPVAPDAGGWVGLDELRTRAGRCFDRVAAGETIYVVRSGRLVARIVSAEDLRMTTIPADAGRQIGLDELRKRAGRYFDRVAAGQTIEVIRGGELVARIVSAEERRPNPSVMLPLSVSSS</sequence>
<dbReference type="InterPro" id="IPR051416">
    <property type="entry name" value="phD-YefM_TA_antitoxins"/>
</dbReference>
<comment type="similarity">
    <text evidence="1">Belongs to the phD/YefM antitoxin family.</text>
</comment>
<dbReference type="SUPFAM" id="SSF143120">
    <property type="entry name" value="YefM-like"/>
    <property type="match status" value="1"/>
</dbReference>
<protein>
    <submittedName>
        <fullName evidence="3">Mycobacterium numidiamassiliense ORFan</fullName>
    </submittedName>
</protein>
<reference evidence="3 4" key="1">
    <citation type="submission" date="2017-01" db="EMBL/GenBank/DDBJ databases">
        <authorList>
            <consortium name="Urmite Genomes"/>
        </authorList>
    </citation>
    <scope>NUCLEOTIDE SEQUENCE [LARGE SCALE GENOMIC DNA]</scope>
    <source>
        <strain evidence="3 4">AB215</strain>
    </source>
</reference>
<accession>A0A2U3PF34</accession>
<gene>
    <name evidence="3" type="ORF">MNAB215_4570</name>
</gene>
<dbReference type="InterPro" id="IPR036165">
    <property type="entry name" value="YefM-like_sf"/>
</dbReference>
<evidence type="ECO:0000313" key="4">
    <source>
        <dbReference type="Proteomes" id="UP000240424"/>
    </source>
</evidence>
<dbReference type="Gene3D" id="3.40.1620.10">
    <property type="entry name" value="YefM-like domain"/>
    <property type="match status" value="3"/>
</dbReference>
<dbReference type="STRING" id="1841861.GCA_900157365_02890"/>
<dbReference type="AlphaFoldDB" id="A0A2U3PF34"/>